<protein>
    <submittedName>
        <fullName evidence="1">Uncharacterized protein</fullName>
    </submittedName>
</protein>
<name>F9S5F9_9VIBR</name>
<evidence type="ECO:0000313" key="2">
    <source>
        <dbReference type="Proteomes" id="UP000004605"/>
    </source>
</evidence>
<dbReference type="EMBL" id="AFWF01000218">
    <property type="protein sequence ID" value="EGU35901.1"/>
    <property type="molecule type" value="Genomic_DNA"/>
</dbReference>
<sequence>RDGTIFPDEGIKFSVVITIEDPSNSKQELYNELTQSLKSIGVQIEDITLRDHIKVQ</sequence>
<dbReference type="AlphaFoldDB" id="F9S5F9"/>
<accession>F9S5F9</accession>
<proteinExistence type="predicted"/>
<evidence type="ECO:0000313" key="1">
    <source>
        <dbReference type="EMBL" id="EGU35901.1"/>
    </source>
</evidence>
<organism evidence="1 2">
    <name type="scientific">Vibrio ichthyoenteri ATCC 700023</name>
    <dbReference type="NCBI Taxonomy" id="870968"/>
    <lineage>
        <taxon>Bacteria</taxon>
        <taxon>Pseudomonadati</taxon>
        <taxon>Pseudomonadota</taxon>
        <taxon>Gammaproteobacteria</taxon>
        <taxon>Vibrionales</taxon>
        <taxon>Vibrionaceae</taxon>
        <taxon>Vibrio</taxon>
    </lineage>
</organism>
<dbReference type="Proteomes" id="UP000004605">
    <property type="component" value="Unassembled WGS sequence"/>
</dbReference>
<keyword evidence="2" id="KW-1185">Reference proteome</keyword>
<gene>
    <name evidence="1" type="ORF">VII00023_14533</name>
</gene>
<comment type="caution">
    <text evidence="1">The sequence shown here is derived from an EMBL/GenBank/DDBJ whole genome shotgun (WGS) entry which is preliminary data.</text>
</comment>
<feature type="non-terminal residue" evidence="1">
    <location>
        <position position="1"/>
    </location>
</feature>
<reference evidence="1 2" key="1">
    <citation type="journal article" date="2012" name="Int. J. Syst. Evol. Microbiol.">
        <title>Vibrio caribbeanicus sp. nov., isolated from the marine sponge Scleritoderma cyanea.</title>
        <authorList>
            <person name="Hoffmann M."/>
            <person name="Monday S.R."/>
            <person name="Allard M.W."/>
            <person name="Strain E.A."/>
            <person name="Whittaker P."/>
            <person name="Naum M."/>
            <person name="McCarthy P.J."/>
            <person name="Lopez J.V."/>
            <person name="Fischer M."/>
            <person name="Brown E.W."/>
        </authorList>
    </citation>
    <scope>NUCLEOTIDE SEQUENCE [LARGE SCALE GENOMIC DNA]</scope>
    <source>
        <strain evidence="1 2">ATCC 700023</strain>
    </source>
</reference>